<dbReference type="Pfam" id="PF00440">
    <property type="entry name" value="TetR_N"/>
    <property type="match status" value="1"/>
</dbReference>
<dbReference type="PRINTS" id="PR00455">
    <property type="entry name" value="HTHTETR"/>
</dbReference>
<dbReference type="PANTHER" id="PTHR30055:SF234">
    <property type="entry name" value="HTH-TYPE TRANSCRIPTIONAL REGULATOR BETI"/>
    <property type="match status" value="1"/>
</dbReference>
<sequence>MASVAKGRRQRAAKADSIAAQLTEPPVSGLKRTLLDVGLQHFAVQGFHNASVAQIAEQAGTSVGLLYYHFGSKEGMYRAIWADYQQRQHQRTHEAIKLVRSAGITDGRTLFLVGTRAYVSNAWENRDVVKLFYVNDVPPGFVAESRAITEEWVRMNTRLLNVPDNLATKVMVEMAAAAIGVASRLISLCSTQDEAEEVVETSMRIFARLVGAEAEPIPAPA</sequence>
<evidence type="ECO:0000256" key="1">
    <source>
        <dbReference type="ARBA" id="ARBA00023015"/>
    </source>
</evidence>
<dbReference type="PROSITE" id="PS50977">
    <property type="entry name" value="HTH_TETR_2"/>
    <property type="match status" value="1"/>
</dbReference>
<feature type="domain" description="HTH tetR-type" evidence="5">
    <location>
        <begin position="28"/>
        <end position="88"/>
    </location>
</feature>
<evidence type="ECO:0000256" key="3">
    <source>
        <dbReference type="ARBA" id="ARBA00023163"/>
    </source>
</evidence>
<dbReference type="InterPro" id="IPR001647">
    <property type="entry name" value="HTH_TetR"/>
</dbReference>
<evidence type="ECO:0000259" key="5">
    <source>
        <dbReference type="PROSITE" id="PS50977"/>
    </source>
</evidence>
<dbReference type="RefSeq" id="WP_020518373.1">
    <property type="nucleotide sequence ID" value="NZ_JBIAZU010000002.1"/>
</dbReference>
<accession>A0ABW6W8Z4</accession>
<dbReference type="Proteomes" id="UP001602245">
    <property type="component" value="Unassembled WGS sequence"/>
</dbReference>
<feature type="DNA-binding region" description="H-T-H motif" evidence="4">
    <location>
        <begin position="51"/>
        <end position="70"/>
    </location>
</feature>
<keyword evidence="3" id="KW-0804">Transcription</keyword>
<protein>
    <submittedName>
        <fullName evidence="6">TetR/AcrR family transcriptional regulator</fullName>
    </submittedName>
</protein>
<dbReference type="SUPFAM" id="SSF46689">
    <property type="entry name" value="Homeodomain-like"/>
    <property type="match status" value="1"/>
</dbReference>
<evidence type="ECO:0000256" key="4">
    <source>
        <dbReference type="PROSITE-ProRule" id="PRU00335"/>
    </source>
</evidence>
<dbReference type="EMBL" id="JBIAZU010000002">
    <property type="protein sequence ID" value="MFF5289563.1"/>
    <property type="molecule type" value="Genomic_DNA"/>
</dbReference>
<gene>
    <name evidence="6" type="ORF">ACFY35_09000</name>
</gene>
<dbReference type="PANTHER" id="PTHR30055">
    <property type="entry name" value="HTH-TYPE TRANSCRIPTIONAL REGULATOR RUTR"/>
    <property type="match status" value="1"/>
</dbReference>
<comment type="caution">
    <text evidence="6">The sequence shown here is derived from an EMBL/GenBank/DDBJ whole genome shotgun (WGS) entry which is preliminary data.</text>
</comment>
<organism evidence="6 7">
    <name type="scientific">Paractinoplanes globisporus</name>
    <dbReference type="NCBI Taxonomy" id="113565"/>
    <lineage>
        <taxon>Bacteria</taxon>
        <taxon>Bacillati</taxon>
        <taxon>Actinomycetota</taxon>
        <taxon>Actinomycetes</taxon>
        <taxon>Micromonosporales</taxon>
        <taxon>Micromonosporaceae</taxon>
        <taxon>Paractinoplanes</taxon>
    </lineage>
</organism>
<dbReference type="InterPro" id="IPR009057">
    <property type="entry name" value="Homeodomain-like_sf"/>
</dbReference>
<keyword evidence="7" id="KW-1185">Reference proteome</keyword>
<evidence type="ECO:0000313" key="7">
    <source>
        <dbReference type="Proteomes" id="UP001602245"/>
    </source>
</evidence>
<keyword evidence="1" id="KW-0805">Transcription regulation</keyword>
<dbReference type="InterPro" id="IPR050109">
    <property type="entry name" value="HTH-type_TetR-like_transc_reg"/>
</dbReference>
<evidence type="ECO:0000256" key="2">
    <source>
        <dbReference type="ARBA" id="ARBA00023125"/>
    </source>
</evidence>
<evidence type="ECO:0000313" key="6">
    <source>
        <dbReference type="EMBL" id="MFF5289563.1"/>
    </source>
</evidence>
<keyword evidence="2 4" id="KW-0238">DNA-binding</keyword>
<proteinExistence type="predicted"/>
<name>A0ABW6W8Z4_9ACTN</name>
<dbReference type="Gene3D" id="1.10.357.10">
    <property type="entry name" value="Tetracycline Repressor, domain 2"/>
    <property type="match status" value="1"/>
</dbReference>
<reference evidence="6 7" key="1">
    <citation type="submission" date="2024-10" db="EMBL/GenBank/DDBJ databases">
        <title>The Natural Products Discovery Center: Release of the First 8490 Sequenced Strains for Exploring Actinobacteria Biosynthetic Diversity.</title>
        <authorList>
            <person name="Kalkreuter E."/>
            <person name="Kautsar S.A."/>
            <person name="Yang D."/>
            <person name="Bader C.D."/>
            <person name="Teijaro C.N."/>
            <person name="Fluegel L."/>
            <person name="Davis C.M."/>
            <person name="Simpson J.R."/>
            <person name="Lauterbach L."/>
            <person name="Steele A.D."/>
            <person name="Gui C."/>
            <person name="Meng S."/>
            <person name="Li G."/>
            <person name="Viehrig K."/>
            <person name="Ye F."/>
            <person name="Su P."/>
            <person name="Kiefer A.F."/>
            <person name="Nichols A."/>
            <person name="Cepeda A.J."/>
            <person name="Yan W."/>
            <person name="Fan B."/>
            <person name="Jiang Y."/>
            <person name="Adhikari A."/>
            <person name="Zheng C.-J."/>
            <person name="Schuster L."/>
            <person name="Cowan T.M."/>
            <person name="Smanski M.J."/>
            <person name="Chevrette M.G."/>
            <person name="De Carvalho L.P.S."/>
            <person name="Shen B."/>
        </authorList>
    </citation>
    <scope>NUCLEOTIDE SEQUENCE [LARGE SCALE GENOMIC DNA]</scope>
    <source>
        <strain evidence="6 7">NPDC000087</strain>
    </source>
</reference>